<evidence type="ECO:0000313" key="9">
    <source>
        <dbReference type="Proteomes" id="UP000620075"/>
    </source>
</evidence>
<accession>A0A934K9W5</accession>
<comment type="subcellular location">
    <subcellularLocation>
        <location evidence="1">Cell membrane</location>
        <topology evidence="1">Multi-pass membrane protein</topology>
    </subcellularLocation>
</comment>
<dbReference type="InterPro" id="IPR020846">
    <property type="entry name" value="MFS_dom"/>
</dbReference>
<evidence type="ECO:0000256" key="6">
    <source>
        <dbReference type="SAM" id="Phobius"/>
    </source>
</evidence>
<dbReference type="PROSITE" id="PS50850">
    <property type="entry name" value="MFS"/>
    <property type="match status" value="1"/>
</dbReference>
<feature type="domain" description="Major facilitator superfamily (MFS) profile" evidence="7">
    <location>
        <begin position="1"/>
        <end position="227"/>
    </location>
</feature>
<dbReference type="InterPro" id="IPR036259">
    <property type="entry name" value="MFS_trans_sf"/>
</dbReference>
<comment type="caution">
    <text evidence="8">The sequence shown here is derived from an EMBL/GenBank/DDBJ whole genome shotgun (WGS) entry which is preliminary data.</text>
</comment>
<keyword evidence="4 6" id="KW-0472">Membrane</keyword>
<evidence type="ECO:0000313" key="8">
    <source>
        <dbReference type="EMBL" id="MBJ7604481.1"/>
    </source>
</evidence>
<feature type="compositionally biased region" description="Basic residues" evidence="5">
    <location>
        <begin position="212"/>
        <end position="227"/>
    </location>
</feature>
<dbReference type="SUPFAM" id="SSF103473">
    <property type="entry name" value="MFS general substrate transporter"/>
    <property type="match status" value="1"/>
</dbReference>
<dbReference type="GO" id="GO:0022857">
    <property type="term" value="F:transmembrane transporter activity"/>
    <property type="evidence" value="ECO:0007669"/>
    <property type="project" value="InterPro"/>
</dbReference>
<gene>
    <name evidence="8" type="ORF">JF888_15075</name>
</gene>
<dbReference type="Proteomes" id="UP000620075">
    <property type="component" value="Unassembled WGS sequence"/>
</dbReference>
<feature type="transmembrane region" description="Helical" evidence="6">
    <location>
        <begin position="24"/>
        <end position="46"/>
    </location>
</feature>
<dbReference type="Pfam" id="PF07690">
    <property type="entry name" value="MFS_1"/>
    <property type="match status" value="1"/>
</dbReference>
<dbReference type="AlphaFoldDB" id="A0A934K9W5"/>
<organism evidence="8 9">
    <name type="scientific">Candidatus Dormiibacter inghamiae</name>
    <dbReference type="NCBI Taxonomy" id="3127013"/>
    <lineage>
        <taxon>Bacteria</taxon>
        <taxon>Bacillati</taxon>
        <taxon>Candidatus Dormiibacterota</taxon>
        <taxon>Candidatus Dormibacteria</taxon>
        <taxon>Candidatus Dormibacterales</taxon>
        <taxon>Candidatus Dormibacteraceae</taxon>
        <taxon>Candidatus Dormiibacter</taxon>
    </lineage>
</organism>
<dbReference type="InterPro" id="IPR011701">
    <property type="entry name" value="MFS"/>
</dbReference>
<sequence length="227" mass="23805">MLVNGLAPILAPVLRGQLLRFGSWRLSFIALTLLGLALVVVGGLGLEETLPFDRRRAGGLRESLAVFRSLLAEASFVGWAVTSGLAIGAMFVRIAASPFVLEGAYGVSLQGFSLVFALNALGIAAAGLVSARLVRRLGQLRLLILGLAGGLARVLGLLLGRAHRGRPGGRGRGAIPCGRHCRARPSQCNCAGPVQSGKGGRKRVGAAGTGSIRHRRRGRPAGRRRRR</sequence>
<evidence type="ECO:0000256" key="5">
    <source>
        <dbReference type="SAM" id="MobiDB-lite"/>
    </source>
</evidence>
<keyword evidence="3 6" id="KW-1133">Transmembrane helix</keyword>
<dbReference type="Gene3D" id="1.20.1720.10">
    <property type="entry name" value="Multidrug resistance protein D"/>
    <property type="match status" value="1"/>
</dbReference>
<dbReference type="GO" id="GO:0005886">
    <property type="term" value="C:plasma membrane"/>
    <property type="evidence" value="ECO:0007669"/>
    <property type="project" value="UniProtKB-SubCell"/>
</dbReference>
<evidence type="ECO:0000259" key="7">
    <source>
        <dbReference type="PROSITE" id="PS50850"/>
    </source>
</evidence>
<feature type="transmembrane region" description="Helical" evidence="6">
    <location>
        <begin position="112"/>
        <end position="130"/>
    </location>
</feature>
<evidence type="ECO:0000256" key="4">
    <source>
        <dbReference type="ARBA" id="ARBA00023136"/>
    </source>
</evidence>
<name>A0A934K9W5_9BACT</name>
<evidence type="ECO:0000256" key="2">
    <source>
        <dbReference type="ARBA" id="ARBA00022692"/>
    </source>
</evidence>
<reference evidence="8 9" key="1">
    <citation type="submission" date="2020-10" db="EMBL/GenBank/DDBJ databases">
        <title>Ca. Dormibacterota MAGs.</title>
        <authorList>
            <person name="Montgomery K."/>
        </authorList>
    </citation>
    <scope>NUCLEOTIDE SEQUENCE [LARGE SCALE GENOMIC DNA]</scope>
    <source>
        <strain evidence="8">SC8811_S16_3</strain>
    </source>
</reference>
<evidence type="ECO:0000256" key="3">
    <source>
        <dbReference type="ARBA" id="ARBA00022989"/>
    </source>
</evidence>
<proteinExistence type="predicted"/>
<keyword evidence="2 6" id="KW-0812">Transmembrane</keyword>
<evidence type="ECO:0000256" key="1">
    <source>
        <dbReference type="ARBA" id="ARBA00004651"/>
    </source>
</evidence>
<feature type="region of interest" description="Disordered" evidence="5">
    <location>
        <begin position="192"/>
        <end position="227"/>
    </location>
</feature>
<protein>
    <submittedName>
        <fullName evidence="8">MFS transporter</fullName>
    </submittedName>
</protein>
<dbReference type="EMBL" id="JAEKNQ010000058">
    <property type="protein sequence ID" value="MBJ7604481.1"/>
    <property type="molecule type" value="Genomic_DNA"/>
</dbReference>
<feature type="transmembrane region" description="Helical" evidence="6">
    <location>
        <begin position="70"/>
        <end position="92"/>
    </location>
</feature>